<organism evidence="14 15">
    <name type="scientific">bacterium (Candidatus Gribaldobacteria) CG10_big_fil_rev_8_21_14_0_10_37_21</name>
    <dbReference type="NCBI Taxonomy" id="2014275"/>
    <lineage>
        <taxon>Bacteria</taxon>
        <taxon>Candidatus Gribaldobacteria</taxon>
    </lineage>
</organism>
<feature type="transmembrane region" description="Helical" evidence="11">
    <location>
        <begin position="179"/>
        <end position="199"/>
    </location>
</feature>
<evidence type="ECO:0000259" key="13">
    <source>
        <dbReference type="Pfam" id="PF18075"/>
    </source>
</evidence>
<dbReference type="GO" id="GO:0051301">
    <property type="term" value="P:cell division"/>
    <property type="evidence" value="ECO:0007669"/>
    <property type="project" value="UniProtKB-KW"/>
</dbReference>
<dbReference type="InterPro" id="IPR040690">
    <property type="entry name" value="FtsX_ECD"/>
</dbReference>
<evidence type="ECO:0000313" key="15">
    <source>
        <dbReference type="Proteomes" id="UP000230132"/>
    </source>
</evidence>
<dbReference type="Pfam" id="PF02687">
    <property type="entry name" value="FtsX"/>
    <property type="match status" value="1"/>
</dbReference>
<evidence type="ECO:0000259" key="12">
    <source>
        <dbReference type="Pfam" id="PF02687"/>
    </source>
</evidence>
<evidence type="ECO:0000256" key="10">
    <source>
        <dbReference type="PIRNR" id="PIRNR003097"/>
    </source>
</evidence>
<evidence type="ECO:0000256" key="4">
    <source>
        <dbReference type="ARBA" id="ARBA00022475"/>
    </source>
</evidence>
<reference evidence="15" key="1">
    <citation type="submission" date="2017-09" db="EMBL/GenBank/DDBJ databases">
        <title>Depth-based differentiation of microbial function through sediment-hosted aquifers and enrichment of novel symbionts in the deep terrestrial subsurface.</title>
        <authorList>
            <person name="Probst A.J."/>
            <person name="Ladd B."/>
            <person name="Jarett J.K."/>
            <person name="Geller-Mcgrath D.E."/>
            <person name="Sieber C.M.K."/>
            <person name="Emerson J.B."/>
            <person name="Anantharaman K."/>
            <person name="Thomas B.C."/>
            <person name="Malmstrom R."/>
            <person name="Stieglmeier M."/>
            <person name="Klingl A."/>
            <person name="Woyke T."/>
            <person name="Ryan C.M."/>
            <person name="Banfield J.F."/>
        </authorList>
    </citation>
    <scope>NUCLEOTIDE SEQUENCE [LARGE SCALE GENOMIC DNA]</scope>
</reference>
<feature type="transmembrane region" description="Helical" evidence="11">
    <location>
        <begin position="21"/>
        <end position="43"/>
    </location>
</feature>
<sequence length="304" mass="34875">MLLTFKRVLKFGWQGFYRSKALTAQVVFILFVLVFTTTFLFLFNEFSNFLISQTQEKVDISVYFKQNVEEAKVLEIKNELEGIVDKVKKVDYVSREEAQNIFILKHQNDPTYLEALEQVSDNPFFSSLNISAFSPDHYKYIADFFEVAPLVDLVEKVSYNRNKLVIERLFAVISNIKKAGLGLTIFFALLASLITFNTIKLSIFSLKREITTRKLVGADNWFIRGPFLAQAVLYVLTSLIVFDVLFISLVLFLNSQLRPLLLDFDLLNSLVIQKGIILGLMQLGFALAVALISSWFAVRKYLKI</sequence>
<evidence type="ECO:0000313" key="14">
    <source>
        <dbReference type="EMBL" id="PIR90472.1"/>
    </source>
</evidence>
<feature type="transmembrane region" description="Helical" evidence="11">
    <location>
        <begin position="231"/>
        <end position="255"/>
    </location>
</feature>
<feature type="domain" description="FtsX extracellular" evidence="13">
    <location>
        <begin position="58"/>
        <end position="154"/>
    </location>
</feature>
<gene>
    <name evidence="14" type="ORF">COU05_01800</name>
</gene>
<dbReference type="PANTHER" id="PTHR47755">
    <property type="entry name" value="CELL DIVISION PROTEIN FTSX"/>
    <property type="match status" value="1"/>
</dbReference>
<dbReference type="PANTHER" id="PTHR47755:SF1">
    <property type="entry name" value="CELL DIVISION PROTEIN FTSX"/>
    <property type="match status" value="1"/>
</dbReference>
<dbReference type="InterPro" id="IPR003838">
    <property type="entry name" value="ABC3_permease_C"/>
</dbReference>
<dbReference type="Proteomes" id="UP000230132">
    <property type="component" value="Unassembled WGS sequence"/>
</dbReference>
<keyword evidence="9 10" id="KW-0131">Cell cycle</keyword>
<comment type="similarity">
    <text evidence="2 10">Belongs to the ABC-4 integral membrane protein family. FtsX subfamily.</text>
</comment>
<evidence type="ECO:0000256" key="7">
    <source>
        <dbReference type="ARBA" id="ARBA00022989"/>
    </source>
</evidence>
<dbReference type="Gene3D" id="3.30.70.3040">
    <property type="match status" value="1"/>
</dbReference>
<dbReference type="AlphaFoldDB" id="A0A2H0UUE2"/>
<evidence type="ECO:0000256" key="6">
    <source>
        <dbReference type="ARBA" id="ARBA00022692"/>
    </source>
</evidence>
<keyword evidence="7 11" id="KW-1133">Transmembrane helix</keyword>
<evidence type="ECO:0000256" key="3">
    <source>
        <dbReference type="ARBA" id="ARBA00021907"/>
    </source>
</evidence>
<evidence type="ECO:0000256" key="2">
    <source>
        <dbReference type="ARBA" id="ARBA00007379"/>
    </source>
</evidence>
<proteinExistence type="inferred from homology"/>
<dbReference type="GO" id="GO:0005886">
    <property type="term" value="C:plasma membrane"/>
    <property type="evidence" value="ECO:0007669"/>
    <property type="project" value="UniProtKB-SubCell"/>
</dbReference>
<comment type="caution">
    <text evidence="14">The sequence shown here is derived from an EMBL/GenBank/DDBJ whole genome shotgun (WGS) entry which is preliminary data.</text>
</comment>
<evidence type="ECO:0000256" key="9">
    <source>
        <dbReference type="ARBA" id="ARBA00023306"/>
    </source>
</evidence>
<comment type="subcellular location">
    <subcellularLocation>
        <location evidence="1">Cell membrane</location>
        <topology evidence="1">Multi-pass membrane protein</topology>
    </subcellularLocation>
</comment>
<name>A0A2H0UUE2_9BACT</name>
<evidence type="ECO:0000256" key="8">
    <source>
        <dbReference type="ARBA" id="ARBA00023136"/>
    </source>
</evidence>
<evidence type="ECO:0000256" key="5">
    <source>
        <dbReference type="ARBA" id="ARBA00022618"/>
    </source>
</evidence>
<dbReference type="EMBL" id="PFAX01000020">
    <property type="protein sequence ID" value="PIR90472.1"/>
    <property type="molecule type" value="Genomic_DNA"/>
</dbReference>
<feature type="domain" description="ABC3 transporter permease C-terminal" evidence="12">
    <location>
        <begin position="183"/>
        <end position="304"/>
    </location>
</feature>
<evidence type="ECO:0000256" key="1">
    <source>
        <dbReference type="ARBA" id="ARBA00004651"/>
    </source>
</evidence>
<keyword evidence="5 10" id="KW-0132">Cell division</keyword>
<keyword evidence="4 10" id="KW-1003">Cell membrane</keyword>
<evidence type="ECO:0000256" key="11">
    <source>
        <dbReference type="SAM" id="Phobius"/>
    </source>
</evidence>
<dbReference type="Pfam" id="PF18075">
    <property type="entry name" value="FtsX_ECD"/>
    <property type="match status" value="1"/>
</dbReference>
<feature type="transmembrane region" description="Helical" evidence="11">
    <location>
        <begin position="275"/>
        <end position="298"/>
    </location>
</feature>
<keyword evidence="6 11" id="KW-0812">Transmembrane</keyword>
<dbReference type="PIRSF" id="PIRSF003097">
    <property type="entry name" value="FtsX"/>
    <property type="match status" value="1"/>
</dbReference>
<accession>A0A2H0UUE2</accession>
<protein>
    <recommendedName>
        <fullName evidence="3 10">Cell division protein FtsX</fullName>
    </recommendedName>
</protein>
<dbReference type="InterPro" id="IPR004513">
    <property type="entry name" value="FtsX"/>
</dbReference>
<keyword evidence="8 10" id="KW-0472">Membrane</keyword>